<evidence type="ECO:0000313" key="1">
    <source>
        <dbReference type="EMBL" id="GJT01985.1"/>
    </source>
</evidence>
<reference evidence="1" key="2">
    <citation type="submission" date="2022-01" db="EMBL/GenBank/DDBJ databases">
        <authorList>
            <person name="Yamashiro T."/>
            <person name="Shiraishi A."/>
            <person name="Satake H."/>
            <person name="Nakayama K."/>
        </authorList>
    </citation>
    <scope>NUCLEOTIDE SEQUENCE</scope>
</reference>
<reference evidence="1" key="1">
    <citation type="journal article" date="2022" name="Int. J. Mol. Sci.">
        <title>Draft Genome of Tanacetum Coccineum: Genomic Comparison of Closely Related Tanacetum-Family Plants.</title>
        <authorList>
            <person name="Yamashiro T."/>
            <person name="Shiraishi A."/>
            <person name="Nakayama K."/>
            <person name="Satake H."/>
        </authorList>
    </citation>
    <scope>NUCLEOTIDE SEQUENCE</scope>
</reference>
<accession>A0ABQ5AH33</accession>
<organism evidence="1 2">
    <name type="scientific">Tanacetum coccineum</name>
    <dbReference type="NCBI Taxonomy" id="301880"/>
    <lineage>
        <taxon>Eukaryota</taxon>
        <taxon>Viridiplantae</taxon>
        <taxon>Streptophyta</taxon>
        <taxon>Embryophyta</taxon>
        <taxon>Tracheophyta</taxon>
        <taxon>Spermatophyta</taxon>
        <taxon>Magnoliopsida</taxon>
        <taxon>eudicotyledons</taxon>
        <taxon>Gunneridae</taxon>
        <taxon>Pentapetalae</taxon>
        <taxon>asterids</taxon>
        <taxon>campanulids</taxon>
        <taxon>Asterales</taxon>
        <taxon>Asteraceae</taxon>
        <taxon>Asteroideae</taxon>
        <taxon>Anthemideae</taxon>
        <taxon>Anthemidinae</taxon>
        <taxon>Tanacetum</taxon>
    </lineage>
</organism>
<keyword evidence="2" id="KW-1185">Reference proteome</keyword>
<dbReference type="Proteomes" id="UP001151760">
    <property type="component" value="Unassembled WGS sequence"/>
</dbReference>
<evidence type="ECO:0000313" key="2">
    <source>
        <dbReference type="Proteomes" id="UP001151760"/>
    </source>
</evidence>
<protein>
    <submittedName>
        <fullName evidence="1">Uncharacterized protein</fullName>
    </submittedName>
</protein>
<gene>
    <name evidence="1" type="ORF">Tco_0823154</name>
</gene>
<proteinExistence type="predicted"/>
<name>A0ABQ5AH33_9ASTR</name>
<sequence length="165" mass="19548">MNTSVLNDDIDHYDAILMIKNRKLEKDENLSCRYMLYALYEATAFGEEWKFVDARSEKEAYQRERKKQRNAVRLLSVKDSSIEDVRSSLHSRELRQQASGNGYESQSMAYQPQVVTRVDTDLKNIKIKVEHRQVLEILILEIFVNFAKRPVIERLIVQNLRKKLW</sequence>
<comment type="caution">
    <text evidence="1">The sequence shown here is derived from an EMBL/GenBank/DDBJ whole genome shotgun (WGS) entry which is preliminary data.</text>
</comment>
<dbReference type="EMBL" id="BQNB010012313">
    <property type="protein sequence ID" value="GJT01985.1"/>
    <property type="molecule type" value="Genomic_DNA"/>
</dbReference>